<dbReference type="AlphaFoldDB" id="A0A841FXN5"/>
<keyword evidence="3" id="KW-1185">Reference proteome</keyword>
<proteinExistence type="predicted"/>
<accession>A0A841FXN5</accession>
<evidence type="ECO:0000313" key="3">
    <source>
        <dbReference type="Proteomes" id="UP000548476"/>
    </source>
</evidence>
<evidence type="ECO:0000313" key="2">
    <source>
        <dbReference type="EMBL" id="MBB6038117.1"/>
    </source>
</evidence>
<dbReference type="RefSeq" id="WP_184790919.1">
    <property type="nucleotide sequence ID" value="NZ_BONT01000047.1"/>
</dbReference>
<gene>
    <name evidence="2" type="ORF">HNR73_005997</name>
</gene>
<dbReference type="Proteomes" id="UP000548476">
    <property type="component" value="Unassembled WGS sequence"/>
</dbReference>
<comment type="caution">
    <text evidence="2">The sequence shown here is derived from an EMBL/GenBank/DDBJ whole genome shotgun (WGS) entry which is preliminary data.</text>
</comment>
<feature type="compositionally biased region" description="Low complexity" evidence="1">
    <location>
        <begin position="71"/>
        <end position="85"/>
    </location>
</feature>
<protein>
    <submittedName>
        <fullName evidence="2">Uncharacterized protein</fullName>
    </submittedName>
</protein>
<reference evidence="2 3" key="1">
    <citation type="submission" date="2020-08" db="EMBL/GenBank/DDBJ databases">
        <title>Genomic Encyclopedia of Type Strains, Phase IV (KMG-IV): sequencing the most valuable type-strain genomes for metagenomic binning, comparative biology and taxonomic classification.</title>
        <authorList>
            <person name="Goeker M."/>
        </authorList>
    </citation>
    <scope>NUCLEOTIDE SEQUENCE [LARGE SCALE GENOMIC DNA]</scope>
    <source>
        <strain evidence="2 3">YIM 65646</strain>
    </source>
</reference>
<dbReference type="EMBL" id="JACHGT010000015">
    <property type="protein sequence ID" value="MBB6038117.1"/>
    <property type="molecule type" value="Genomic_DNA"/>
</dbReference>
<name>A0A841FXN5_9ACTN</name>
<sequence length="197" mass="20145">MGDGEIDDGGIEVEPSPGGFAASPALAWRLRRRLARPWPRQLLVAVTAVVTFALTVAVTHDGAGEVGDPGAAAPAARSKPSRAAKGPADEHDLRVAAQTALPGGADMYVAVVDSGDAVYDDMTPGGYLMNVACAAREEAVAASLVVTVLPSGEEIPVEVMAGDGPIAFRLTIAEGGGLRTSPADLGDAVCQFSLRRR</sequence>
<feature type="region of interest" description="Disordered" evidence="1">
    <location>
        <begin position="63"/>
        <end position="90"/>
    </location>
</feature>
<evidence type="ECO:0000256" key="1">
    <source>
        <dbReference type="SAM" id="MobiDB-lite"/>
    </source>
</evidence>
<organism evidence="2 3">
    <name type="scientific">Phytomonospora endophytica</name>
    <dbReference type="NCBI Taxonomy" id="714109"/>
    <lineage>
        <taxon>Bacteria</taxon>
        <taxon>Bacillati</taxon>
        <taxon>Actinomycetota</taxon>
        <taxon>Actinomycetes</taxon>
        <taxon>Micromonosporales</taxon>
        <taxon>Micromonosporaceae</taxon>
        <taxon>Phytomonospora</taxon>
    </lineage>
</organism>